<geneLocation type="mitochondrion" evidence="1"/>
<accession>Q9MG99</accession>
<dbReference type="GeneID" id="801025"/>
<reference evidence="1" key="1">
    <citation type="journal article" date="2000" name="Nucleic Acids Res.">
        <title>The mitochondrial genome of the stramenopile alga Chrysodidymus synuroideus. Complete sequence, gene content and genome organization.</title>
        <authorList>
            <person name="Chesnick J.M."/>
            <person name="Goff M."/>
            <person name="Graham J."/>
            <person name="Ocampo C."/>
            <person name="Lang B.F."/>
            <person name="Seif E."/>
            <person name="Burger G."/>
        </authorList>
    </citation>
    <scope>NUCLEOTIDE SEQUENCE</scope>
</reference>
<dbReference type="AlphaFoldDB" id="Q9MG99"/>
<gene>
    <name evidence="1" type="primary">orf131</name>
</gene>
<dbReference type="RefSeq" id="NP_038184.1">
    <property type="nucleotide sequence ID" value="NC_002174.1"/>
</dbReference>
<sequence length="131" mass="15769">MQIKNINNYLDSIYLKNAVLKKNFLILEYASDLNIKESFYIKKKILSTHLKNSQQTFKSSAIYSHTFVNFTQMVSFIKIKSLPVRYIYYKIKHIYIKKFKLFKLYLDNLNFFIKYCLIIKKAQSLFLIIIL</sequence>
<keyword evidence="1" id="KW-0496">Mitochondrion</keyword>
<organism evidence="1">
    <name type="scientific">Synura synuroidea</name>
    <dbReference type="NCBI Taxonomy" id="47573"/>
    <lineage>
        <taxon>Eukaryota</taxon>
        <taxon>Sar</taxon>
        <taxon>Stramenopiles</taxon>
        <taxon>Ochrophyta</taxon>
        <taxon>Synurophyceae</taxon>
        <taxon>Synurales</taxon>
        <taxon>Mallomonadaceae</taxon>
        <taxon>Synura</taxon>
    </lineage>
</organism>
<proteinExistence type="predicted"/>
<dbReference type="EMBL" id="AF222718">
    <property type="protein sequence ID" value="AAF36950.1"/>
    <property type="molecule type" value="Genomic_DNA"/>
</dbReference>
<protein>
    <submittedName>
        <fullName evidence="1">Orf131</fullName>
    </submittedName>
</protein>
<evidence type="ECO:0000313" key="1">
    <source>
        <dbReference type="EMBL" id="AAF36950.1"/>
    </source>
</evidence>
<name>Q9MG99_9STRA</name>